<evidence type="ECO:0000313" key="4">
    <source>
        <dbReference type="Proteomes" id="UP000780801"/>
    </source>
</evidence>
<dbReference type="OrthoDB" id="2394339at2759"/>
<gene>
    <name evidence="3" type="ORF">BGW38_000745</name>
</gene>
<evidence type="ECO:0000256" key="1">
    <source>
        <dbReference type="SAM" id="MobiDB-lite"/>
    </source>
</evidence>
<feature type="region of interest" description="Disordered" evidence="1">
    <location>
        <begin position="1"/>
        <end position="23"/>
    </location>
</feature>
<feature type="compositionally biased region" description="Low complexity" evidence="1">
    <location>
        <begin position="163"/>
        <end position="177"/>
    </location>
</feature>
<sequence>MTRSSRSFRATGPKELKESKADKEKRLENYRVAKAQAKKFVIPGIVAILACVAFLFVGLYGFKGTTRMERQMRNLNRQNSIIPEGMNAEAFAAASAAVNGKQGGAEPNGERVRIPFKLDDYPELKLDPETLKKISENDELKEQWKQKILAAILKKQQFGVPDAEPQGEQPQGAAQEASENKEKLEEVEVTNEPAQQVIE</sequence>
<organism evidence="3 4">
    <name type="scientific">Lunasporangiospora selenospora</name>
    <dbReference type="NCBI Taxonomy" id="979761"/>
    <lineage>
        <taxon>Eukaryota</taxon>
        <taxon>Fungi</taxon>
        <taxon>Fungi incertae sedis</taxon>
        <taxon>Mucoromycota</taxon>
        <taxon>Mortierellomycotina</taxon>
        <taxon>Mortierellomycetes</taxon>
        <taxon>Mortierellales</taxon>
        <taxon>Mortierellaceae</taxon>
        <taxon>Lunasporangiospora</taxon>
    </lineage>
</organism>
<evidence type="ECO:0000256" key="2">
    <source>
        <dbReference type="SAM" id="Phobius"/>
    </source>
</evidence>
<comment type="caution">
    <text evidence="3">The sequence shown here is derived from an EMBL/GenBank/DDBJ whole genome shotgun (WGS) entry which is preliminary data.</text>
</comment>
<dbReference type="Proteomes" id="UP000780801">
    <property type="component" value="Unassembled WGS sequence"/>
</dbReference>
<proteinExistence type="predicted"/>
<name>A0A9P6FV81_9FUNG</name>
<keyword evidence="4" id="KW-1185">Reference proteome</keyword>
<keyword evidence="2" id="KW-1133">Transmembrane helix</keyword>
<feature type="region of interest" description="Disordered" evidence="1">
    <location>
        <begin position="159"/>
        <end position="199"/>
    </location>
</feature>
<feature type="transmembrane region" description="Helical" evidence="2">
    <location>
        <begin position="40"/>
        <end position="62"/>
    </location>
</feature>
<feature type="compositionally biased region" description="Basic and acidic residues" evidence="1">
    <location>
        <begin position="12"/>
        <end position="23"/>
    </location>
</feature>
<reference evidence="3" key="1">
    <citation type="journal article" date="2020" name="Fungal Divers.">
        <title>Resolving the Mortierellaceae phylogeny through synthesis of multi-gene phylogenetics and phylogenomics.</title>
        <authorList>
            <person name="Vandepol N."/>
            <person name="Liber J."/>
            <person name="Desiro A."/>
            <person name="Na H."/>
            <person name="Kennedy M."/>
            <person name="Barry K."/>
            <person name="Grigoriev I.V."/>
            <person name="Miller A.N."/>
            <person name="O'Donnell K."/>
            <person name="Stajich J.E."/>
            <person name="Bonito G."/>
        </authorList>
    </citation>
    <scope>NUCLEOTIDE SEQUENCE</scope>
    <source>
        <strain evidence="3">KOD1015</strain>
    </source>
</reference>
<keyword evidence="2" id="KW-0812">Transmembrane</keyword>
<protein>
    <submittedName>
        <fullName evidence="3">Uncharacterized protein</fullName>
    </submittedName>
</protein>
<accession>A0A9P6FV81</accession>
<evidence type="ECO:0000313" key="3">
    <source>
        <dbReference type="EMBL" id="KAF9582034.1"/>
    </source>
</evidence>
<keyword evidence="2" id="KW-0472">Membrane</keyword>
<dbReference type="AlphaFoldDB" id="A0A9P6FV81"/>
<dbReference type="EMBL" id="JAABOA010001215">
    <property type="protein sequence ID" value="KAF9582034.1"/>
    <property type="molecule type" value="Genomic_DNA"/>
</dbReference>